<dbReference type="AlphaFoldDB" id="A0A0B0NU56"/>
<dbReference type="GO" id="GO:0007229">
    <property type="term" value="P:integrin-mediated signaling pathway"/>
    <property type="evidence" value="ECO:0007669"/>
    <property type="project" value="UniProtKB-KW"/>
</dbReference>
<sequence length="84" mass="9941">MSLGYYVMRSGTGPIRPTACVSRPIDGSRWFIGYVNDENRYEIIMRWYSVTKLARVRGHRRSHHTIKLSFWVSMILNILSIWHV</sequence>
<protein>
    <submittedName>
        <fullName evidence="1">Integrin alpha-D</fullName>
    </submittedName>
</protein>
<keyword evidence="1" id="KW-0401">Integrin</keyword>
<name>A0A0B0NU56_GOSAR</name>
<gene>
    <name evidence="1" type="ORF">F383_20419</name>
</gene>
<keyword evidence="2" id="KW-1185">Reference proteome</keyword>
<reference evidence="2" key="1">
    <citation type="submission" date="2014-09" db="EMBL/GenBank/DDBJ databases">
        <authorList>
            <person name="Mudge J."/>
            <person name="Ramaraj T."/>
            <person name="Lindquist I.E."/>
            <person name="Bharti A.K."/>
            <person name="Sundararajan A."/>
            <person name="Cameron C.T."/>
            <person name="Woodward J.E."/>
            <person name="May G.D."/>
            <person name="Brubaker C."/>
            <person name="Broadhvest J."/>
            <person name="Wilkins T.A."/>
        </authorList>
    </citation>
    <scope>NUCLEOTIDE SEQUENCE</scope>
    <source>
        <strain evidence="2">cv. AKA8401</strain>
    </source>
</reference>
<organism evidence="1 2">
    <name type="scientific">Gossypium arboreum</name>
    <name type="common">Tree cotton</name>
    <name type="synonym">Gossypium nanking</name>
    <dbReference type="NCBI Taxonomy" id="29729"/>
    <lineage>
        <taxon>Eukaryota</taxon>
        <taxon>Viridiplantae</taxon>
        <taxon>Streptophyta</taxon>
        <taxon>Embryophyta</taxon>
        <taxon>Tracheophyta</taxon>
        <taxon>Spermatophyta</taxon>
        <taxon>Magnoliopsida</taxon>
        <taxon>eudicotyledons</taxon>
        <taxon>Gunneridae</taxon>
        <taxon>Pentapetalae</taxon>
        <taxon>rosids</taxon>
        <taxon>malvids</taxon>
        <taxon>Malvales</taxon>
        <taxon>Malvaceae</taxon>
        <taxon>Malvoideae</taxon>
        <taxon>Gossypium</taxon>
    </lineage>
</organism>
<dbReference type="EMBL" id="KN403461">
    <property type="protein sequence ID" value="KHG15324.1"/>
    <property type="molecule type" value="Genomic_DNA"/>
</dbReference>
<dbReference type="Proteomes" id="UP000032142">
    <property type="component" value="Unassembled WGS sequence"/>
</dbReference>
<proteinExistence type="predicted"/>
<evidence type="ECO:0000313" key="2">
    <source>
        <dbReference type="Proteomes" id="UP000032142"/>
    </source>
</evidence>
<accession>A0A0B0NU56</accession>
<evidence type="ECO:0000313" key="1">
    <source>
        <dbReference type="EMBL" id="KHG15324.1"/>
    </source>
</evidence>